<organism evidence="8 9">
    <name type="scientific">Edolisoma coerulescens</name>
    <dbReference type="NCBI Taxonomy" id="2585810"/>
    <lineage>
        <taxon>Eukaryota</taxon>
        <taxon>Metazoa</taxon>
        <taxon>Chordata</taxon>
        <taxon>Craniata</taxon>
        <taxon>Vertebrata</taxon>
        <taxon>Euteleostomi</taxon>
        <taxon>Archelosauria</taxon>
        <taxon>Archosauria</taxon>
        <taxon>Dinosauria</taxon>
        <taxon>Saurischia</taxon>
        <taxon>Theropoda</taxon>
        <taxon>Coelurosauria</taxon>
        <taxon>Aves</taxon>
        <taxon>Neognathae</taxon>
        <taxon>Neoaves</taxon>
        <taxon>Telluraves</taxon>
        <taxon>Australaves</taxon>
        <taxon>Passeriformes</taxon>
        <taxon>Corvoidea</taxon>
        <taxon>Campephagidae</taxon>
        <taxon>Edolisoma</taxon>
    </lineage>
</organism>
<accession>A0A7K9NHK0</accession>
<keyword evidence="4" id="KW-0255">Endonuclease</keyword>
<comment type="caution">
    <text evidence="8">The sequence shown here is derived from an EMBL/GenBank/DDBJ whole genome shotgun (WGS) entry which is preliminary data.</text>
</comment>
<dbReference type="GO" id="GO:0035613">
    <property type="term" value="F:RNA stem-loop binding"/>
    <property type="evidence" value="ECO:0007669"/>
    <property type="project" value="TreeGrafter"/>
</dbReference>
<dbReference type="PANTHER" id="PTHR41694">
    <property type="entry name" value="ENDOGENOUS RETROVIRUS GROUP K MEMBER POL PROTEIN"/>
    <property type="match status" value="1"/>
</dbReference>
<evidence type="ECO:0000256" key="6">
    <source>
        <dbReference type="ARBA" id="ARBA00022918"/>
    </source>
</evidence>
<dbReference type="InterPro" id="IPR036397">
    <property type="entry name" value="RNaseH_sf"/>
</dbReference>
<dbReference type="Gene3D" id="3.30.420.10">
    <property type="entry name" value="Ribonuclease H-like superfamily/Ribonuclease H"/>
    <property type="match status" value="1"/>
</dbReference>
<feature type="non-terminal residue" evidence="8">
    <location>
        <position position="97"/>
    </location>
</feature>
<protein>
    <submittedName>
        <fullName evidence="8">POK19 protein</fullName>
    </submittedName>
</protein>
<keyword evidence="6" id="KW-0695">RNA-directed DNA polymerase</keyword>
<reference evidence="8 9" key="1">
    <citation type="submission" date="2019-09" db="EMBL/GenBank/DDBJ databases">
        <title>Bird 10,000 Genomes (B10K) Project - Family phase.</title>
        <authorList>
            <person name="Zhang G."/>
        </authorList>
    </citation>
    <scope>NUCLEOTIDE SEQUENCE [LARGE SCALE GENOMIC DNA]</scope>
    <source>
        <strain evidence="8">B10K-DU-001-25</strain>
        <tissue evidence="8">Muscle</tissue>
    </source>
</reference>
<evidence type="ECO:0000256" key="3">
    <source>
        <dbReference type="ARBA" id="ARBA00022722"/>
    </source>
</evidence>
<evidence type="ECO:0000256" key="1">
    <source>
        <dbReference type="ARBA" id="ARBA00022679"/>
    </source>
</evidence>
<dbReference type="InterPro" id="IPR001584">
    <property type="entry name" value="Integrase_cat-core"/>
</dbReference>
<dbReference type="InterPro" id="IPR012337">
    <property type="entry name" value="RNaseH-like_sf"/>
</dbReference>
<dbReference type="PROSITE" id="PS50994">
    <property type="entry name" value="INTEGRASE"/>
    <property type="match status" value="1"/>
</dbReference>
<feature type="non-terminal residue" evidence="8">
    <location>
        <position position="1"/>
    </location>
</feature>
<keyword evidence="1" id="KW-0808">Transferase</keyword>
<sequence>IQHATGIPHSPTGQALIERAHSTLKRLLGQQKERMQGAMPQDRSHKALYVFNFLNCYSDSKTPPIVQHFGQSAAGTEIKAPVLVKDLQSGKVLGPFP</sequence>
<evidence type="ECO:0000313" key="8">
    <source>
        <dbReference type="EMBL" id="NXH86302.1"/>
    </source>
</evidence>
<keyword evidence="2" id="KW-0548">Nucleotidyltransferase</keyword>
<dbReference type="GO" id="GO:0003964">
    <property type="term" value="F:RNA-directed DNA polymerase activity"/>
    <property type="evidence" value="ECO:0007669"/>
    <property type="project" value="UniProtKB-KW"/>
</dbReference>
<evidence type="ECO:0000259" key="7">
    <source>
        <dbReference type="PROSITE" id="PS50994"/>
    </source>
</evidence>
<evidence type="ECO:0000256" key="4">
    <source>
        <dbReference type="ARBA" id="ARBA00022759"/>
    </source>
</evidence>
<dbReference type="GO" id="GO:0015074">
    <property type="term" value="P:DNA integration"/>
    <property type="evidence" value="ECO:0007669"/>
    <property type="project" value="InterPro"/>
</dbReference>
<dbReference type="GO" id="GO:0016787">
    <property type="term" value="F:hydrolase activity"/>
    <property type="evidence" value="ECO:0007669"/>
    <property type="project" value="UniProtKB-KW"/>
</dbReference>
<proteinExistence type="predicted"/>
<keyword evidence="3" id="KW-0540">Nuclease</keyword>
<evidence type="ECO:0000313" key="9">
    <source>
        <dbReference type="Proteomes" id="UP000526889"/>
    </source>
</evidence>
<evidence type="ECO:0000256" key="5">
    <source>
        <dbReference type="ARBA" id="ARBA00022801"/>
    </source>
</evidence>
<dbReference type="SUPFAM" id="SSF53098">
    <property type="entry name" value="Ribonuclease H-like"/>
    <property type="match status" value="1"/>
</dbReference>
<keyword evidence="9" id="KW-1185">Reference proteome</keyword>
<dbReference type="AlphaFoldDB" id="A0A7K9NHK0"/>
<dbReference type="GO" id="GO:0004519">
    <property type="term" value="F:endonuclease activity"/>
    <property type="evidence" value="ECO:0007669"/>
    <property type="project" value="UniProtKB-KW"/>
</dbReference>
<dbReference type="EMBL" id="VWZW01004130">
    <property type="protein sequence ID" value="NXH86302.1"/>
    <property type="molecule type" value="Genomic_DNA"/>
</dbReference>
<keyword evidence="5" id="KW-0378">Hydrolase</keyword>
<name>A0A7K9NHK0_9CORV</name>
<dbReference type="Proteomes" id="UP000526889">
    <property type="component" value="Unassembled WGS sequence"/>
</dbReference>
<feature type="domain" description="Integrase catalytic" evidence="7">
    <location>
        <begin position="1"/>
        <end position="72"/>
    </location>
</feature>
<gene>
    <name evidence="8" type="primary">Ervk19_0</name>
    <name evidence="8" type="ORF">EDOCOE_R15992</name>
</gene>
<evidence type="ECO:0000256" key="2">
    <source>
        <dbReference type="ARBA" id="ARBA00022695"/>
    </source>
</evidence>
<dbReference type="PANTHER" id="PTHR41694:SF3">
    <property type="entry name" value="RNA-DIRECTED DNA POLYMERASE-RELATED"/>
    <property type="match status" value="1"/>
</dbReference>